<dbReference type="Proteomes" id="UP001374584">
    <property type="component" value="Unassembled WGS sequence"/>
</dbReference>
<evidence type="ECO:0000313" key="2">
    <source>
        <dbReference type="Proteomes" id="UP001374584"/>
    </source>
</evidence>
<proteinExistence type="predicted"/>
<keyword evidence="2" id="KW-1185">Reference proteome</keyword>
<organism evidence="1 2">
    <name type="scientific">Phaseolus coccineus</name>
    <name type="common">Scarlet runner bean</name>
    <name type="synonym">Phaseolus multiflorus</name>
    <dbReference type="NCBI Taxonomy" id="3886"/>
    <lineage>
        <taxon>Eukaryota</taxon>
        <taxon>Viridiplantae</taxon>
        <taxon>Streptophyta</taxon>
        <taxon>Embryophyta</taxon>
        <taxon>Tracheophyta</taxon>
        <taxon>Spermatophyta</taxon>
        <taxon>Magnoliopsida</taxon>
        <taxon>eudicotyledons</taxon>
        <taxon>Gunneridae</taxon>
        <taxon>Pentapetalae</taxon>
        <taxon>rosids</taxon>
        <taxon>fabids</taxon>
        <taxon>Fabales</taxon>
        <taxon>Fabaceae</taxon>
        <taxon>Papilionoideae</taxon>
        <taxon>50 kb inversion clade</taxon>
        <taxon>NPAAA clade</taxon>
        <taxon>indigoferoid/millettioid clade</taxon>
        <taxon>Phaseoleae</taxon>
        <taxon>Phaseolus</taxon>
    </lineage>
</organism>
<sequence>MTPADLNLSTPGANLLSVLPPRRRTGARVEPFLSGVTAVERKKKITGRSHERREEILSSLLSLSRGGKRKRVLWREGEHSGAFFKILHCIQDHKWNAKQGGGERLGLGLPIPIGPHKGTGAVERFHIAEPKGSTSVRDRSMSRRLIPAALKSTYALFPVHF</sequence>
<reference evidence="1 2" key="1">
    <citation type="submission" date="2024-01" db="EMBL/GenBank/DDBJ databases">
        <title>The genomes of 5 underutilized Papilionoideae crops provide insights into root nodulation and disease resistanc.</title>
        <authorList>
            <person name="Jiang F."/>
        </authorList>
    </citation>
    <scope>NUCLEOTIDE SEQUENCE [LARGE SCALE GENOMIC DNA]</scope>
    <source>
        <strain evidence="1">JINMINGXINNONG_FW02</strain>
        <tissue evidence="1">Leaves</tissue>
    </source>
</reference>
<dbReference type="EMBL" id="JAYMYR010000003">
    <property type="protein sequence ID" value="KAK7373328.1"/>
    <property type="molecule type" value="Genomic_DNA"/>
</dbReference>
<accession>A0AAN9NPB0</accession>
<protein>
    <submittedName>
        <fullName evidence="1">Uncharacterized protein</fullName>
    </submittedName>
</protein>
<dbReference type="AlphaFoldDB" id="A0AAN9NPB0"/>
<name>A0AAN9NPB0_PHACN</name>
<comment type="caution">
    <text evidence="1">The sequence shown here is derived from an EMBL/GenBank/DDBJ whole genome shotgun (WGS) entry which is preliminary data.</text>
</comment>
<gene>
    <name evidence="1" type="ORF">VNO80_06730</name>
</gene>
<evidence type="ECO:0000313" key="1">
    <source>
        <dbReference type="EMBL" id="KAK7373328.1"/>
    </source>
</evidence>